<dbReference type="GO" id="GO:0008236">
    <property type="term" value="F:serine-type peptidase activity"/>
    <property type="evidence" value="ECO:0007669"/>
    <property type="project" value="UniProtKB-KW"/>
</dbReference>
<dbReference type="PANTHER" id="PTHR33209:SF1">
    <property type="entry name" value="PEPTIDASE S49 DOMAIN-CONTAINING PROTEIN"/>
    <property type="match status" value="1"/>
</dbReference>
<evidence type="ECO:0000256" key="2">
    <source>
        <dbReference type="ARBA" id="ARBA00022670"/>
    </source>
</evidence>
<keyword evidence="5" id="KW-0472">Membrane</keyword>
<dbReference type="PANTHER" id="PTHR33209">
    <property type="entry name" value="PROTEASE 4"/>
    <property type="match status" value="1"/>
</dbReference>
<feature type="transmembrane region" description="Helical" evidence="5">
    <location>
        <begin position="177"/>
        <end position="197"/>
    </location>
</feature>
<evidence type="ECO:0000256" key="5">
    <source>
        <dbReference type="SAM" id="Phobius"/>
    </source>
</evidence>
<evidence type="ECO:0000313" key="7">
    <source>
        <dbReference type="Proteomes" id="UP000021315"/>
    </source>
</evidence>
<proteinExistence type="inferred from homology"/>
<evidence type="ECO:0000256" key="3">
    <source>
        <dbReference type="ARBA" id="ARBA00022801"/>
    </source>
</evidence>
<comment type="similarity">
    <text evidence="1">Belongs to the peptidase S49 family.</text>
</comment>
<dbReference type="AlphaFoldDB" id="A0A080M125"/>
<keyword evidence="5" id="KW-0812">Transmembrane</keyword>
<protein>
    <submittedName>
        <fullName evidence="6">Protease 4</fullName>
    </submittedName>
</protein>
<dbReference type="EMBL" id="JDST02000130">
    <property type="protein sequence ID" value="KFB74796.1"/>
    <property type="molecule type" value="Genomic_DNA"/>
</dbReference>
<sequence>MRSFLTVLGIVIGVAAVITMVTLGGWPARRTGRPRSAVRPAITLIPATGSWPPAASSTMTRRPRWFPVTEVLPLYGVVTKCGNLVDDVLGPGSVRKQQFASALRQALADDSVSQILIDIDSPGGSVYGVSELADEILTARGKKPICAIVNSLAASAAHWLDRLLGFRVLRHARRRGGIDLGLAGALLLLAGLCHQGYPAGPDLGWNVLDQGQTVSAA</sequence>
<evidence type="ECO:0000256" key="4">
    <source>
        <dbReference type="ARBA" id="ARBA00022825"/>
    </source>
</evidence>
<keyword evidence="7" id="KW-1185">Reference proteome</keyword>
<accession>A0A080M125</accession>
<keyword evidence="2 6" id="KW-0645">Protease</keyword>
<dbReference type="InterPro" id="IPR029045">
    <property type="entry name" value="ClpP/crotonase-like_dom_sf"/>
</dbReference>
<dbReference type="STRING" id="1453999.AW06_004266"/>
<gene>
    <name evidence="6" type="ORF">AW06_004266</name>
</gene>
<dbReference type="SUPFAM" id="SSF52096">
    <property type="entry name" value="ClpP/crotonase"/>
    <property type="match status" value="1"/>
</dbReference>
<comment type="caution">
    <text evidence="6">The sequence shown here is derived from an EMBL/GenBank/DDBJ whole genome shotgun (WGS) entry which is preliminary data.</text>
</comment>
<name>A0A080M125_9PROT</name>
<evidence type="ECO:0000313" key="6">
    <source>
        <dbReference type="EMBL" id="KFB74796.1"/>
    </source>
</evidence>
<organism evidence="6 7">
    <name type="scientific">Candidatus Accumulibacter cognatus</name>
    <dbReference type="NCBI Taxonomy" id="2954383"/>
    <lineage>
        <taxon>Bacteria</taxon>
        <taxon>Pseudomonadati</taxon>
        <taxon>Pseudomonadota</taxon>
        <taxon>Betaproteobacteria</taxon>
        <taxon>Candidatus Accumulibacter</taxon>
    </lineage>
</organism>
<reference evidence="6" key="1">
    <citation type="submission" date="2014-02" db="EMBL/GenBank/DDBJ databases">
        <title>Expanding our view of genomic diversity in Candidatus Accumulibacter clades.</title>
        <authorList>
            <person name="Skennerton C.T."/>
            <person name="Barr J.J."/>
            <person name="Slater F.R."/>
            <person name="Bond P.L."/>
            <person name="Tyson G.W."/>
        </authorList>
    </citation>
    <scope>NUCLEOTIDE SEQUENCE [LARGE SCALE GENOMIC DNA]</scope>
</reference>
<dbReference type="Proteomes" id="UP000021315">
    <property type="component" value="Unassembled WGS sequence"/>
</dbReference>
<keyword evidence="4" id="KW-0720">Serine protease</keyword>
<dbReference type="Gene3D" id="3.90.226.10">
    <property type="entry name" value="2-enoyl-CoA Hydratase, Chain A, domain 1"/>
    <property type="match status" value="1"/>
</dbReference>
<keyword evidence="5" id="KW-1133">Transmembrane helix</keyword>
<dbReference type="GO" id="GO:0006508">
    <property type="term" value="P:proteolysis"/>
    <property type="evidence" value="ECO:0007669"/>
    <property type="project" value="UniProtKB-KW"/>
</dbReference>
<evidence type="ECO:0000256" key="1">
    <source>
        <dbReference type="ARBA" id="ARBA00008683"/>
    </source>
</evidence>
<feature type="transmembrane region" description="Helical" evidence="5">
    <location>
        <begin position="6"/>
        <end position="26"/>
    </location>
</feature>
<keyword evidence="3" id="KW-0378">Hydrolase</keyword>